<evidence type="ECO:0000313" key="11">
    <source>
        <dbReference type="Proteomes" id="UP000752292"/>
    </source>
</evidence>
<keyword evidence="7 9" id="KW-0472">Membrane</keyword>
<evidence type="ECO:0000313" key="10">
    <source>
        <dbReference type="EMBL" id="MBI4252498.1"/>
    </source>
</evidence>
<dbReference type="GO" id="GO:0005886">
    <property type="term" value="C:plasma membrane"/>
    <property type="evidence" value="ECO:0007669"/>
    <property type="project" value="UniProtKB-SubCell"/>
</dbReference>
<reference evidence="10" key="1">
    <citation type="submission" date="2020-07" db="EMBL/GenBank/DDBJ databases">
        <title>Huge and variable diversity of episymbiotic CPR bacteria and DPANN archaea in groundwater ecosystems.</title>
        <authorList>
            <person name="He C.Y."/>
            <person name="Keren R."/>
            <person name="Whittaker M."/>
            <person name="Farag I.F."/>
            <person name="Doudna J."/>
            <person name="Cate J.H.D."/>
            <person name="Banfield J.F."/>
        </authorList>
    </citation>
    <scope>NUCLEOTIDE SEQUENCE</scope>
    <source>
        <strain evidence="10">NC_groundwater_1370_Ag_S-0.2um_69_93</strain>
    </source>
</reference>
<name>A0A932ZVR2_UNCTE</name>
<feature type="transmembrane region" description="Helical" evidence="9">
    <location>
        <begin position="275"/>
        <end position="291"/>
    </location>
</feature>
<feature type="transmembrane region" description="Helical" evidence="9">
    <location>
        <begin position="298"/>
        <end position="319"/>
    </location>
</feature>
<evidence type="ECO:0000256" key="1">
    <source>
        <dbReference type="ARBA" id="ARBA00004651"/>
    </source>
</evidence>
<evidence type="ECO:0000256" key="4">
    <source>
        <dbReference type="ARBA" id="ARBA00022692"/>
    </source>
</evidence>
<evidence type="ECO:0000256" key="3">
    <source>
        <dbReference type="ARBA" id="ARBA00022475"/>
    </source>
</evidence>
<dbReference type="CDD" id="cd06582">
    <property type="entry name" value="TM_PBP1_LivH_like"/>
    <property type="match status" value="1"/>
</dbReference>
<keyword evidence="3" id="KW-1003">Cell membrane</keyword>
<comment type="similarity">
    <text evidence="8">Belongs to the binding-protein-dependent transport system permease family. LivHM subfamily.</text>
</comment>
<evidence type="ECO:0000256" key="9">
    <source>
        <dbReference type="SAM" id="Phobius"/>
    </source>
</evidence>
<keyword evidence="6 9" id="KW-1133">Transmembrane helix</keyword>
<organism evidence="10 11">
    <name type="scientific">Tectimicrobiota bacterium</name>
    <dbReference type="NCBI Taxonomy" id="2528274"/>
    <lineage>
        <taxon>Bacteria</taxon>
        <taxon>Pseudomonadati</taxon>
        <taxon>Nitrospinota/Tectimicrobiota group</taxon>
        <taxon>Candidatus Tectimicrobiota</taxon>
    </lineage>
</organism>
<evidence type="ECO:0000256" key="2">
    <source>
        <dbReference type="ARBA" id="ARBA00022448"/>
    </source>
</evidence>
<dbReference type="InterPro" id="IPR052157">
    <property type="entry name" value="BCAA_transport_permease"/>
</dbReference>
<dbReference type="Pfam" id="PF02653">
    <property type="entry name" value="BPD_transp_2"/>
    <property type="match status" value="1"/>
</dbReference>
<dbReference type="EMBL" id="JACQRX010000374">
    <property type="protein sequence ID" value="MBI4252498.1"/>
    <property type="molecule type" value="Genomic_DNA"/>
</dbReference>
<dbReference type="GO" id="GO:0022857">
    <property type="term" value="F:transmembrane transporter activity"/>
    <property type="evidence" value="ECO:0007669"/>
    <property type="project" value="InterPro"/>
</dbReference>
<feature type="transmembrane region" description="Helical" evidence="9">
    <location>
        <begin position="114"/>
        <end position="135"/>
    </location>
</feature>
<dbReference type="PANTHER" id="PTHR11795">
    <property type="entry name" value="BRANCHED-CHAIN AMINO ACID TRANSPORT SYSTEM PERMEASE PROTEIN LIVH"/>
    <property type="match status" value="1"/>
</dbReference>
<evidence type="ECO:0000256" key="8">
    <source>
        <dbReference type="ARBA" id="ARBA00037998"/>
    </source>
</evidence>
<feature type="transmembrane region" description="Helical" evidence="9">
    <location>
        <begin position="49"/>
        <end position="74"/>
    </location>
</feature>
<dbReference type="GO" id="GO:0006865">
    <property type="term" value="P:amino acid transport"/>
    <property type="evidence" value="ECO:0007669"/>
    <property type="project" value="UniProtKB-KW"/>
</dbReference>
<feature type="transmembrane region" description="Helical" evidence="9">
    <location>
        <begin position="86"/>
        <end position="102"/>
    </location>
</feature>
<sequence>MAERTPGWVYAVYLALALAGAGLPLALAWEGFVGWLAQARSMTSLAVTLQVLASGILQGGLYAVIAMGLTMIFGVMRIINVAHGEFLMVGAYMAFVFFMMLLPEELHSLFTSNLGMAILGVGVFLLICLPLMFLFGMGVQRLLLNPVVGGPELTPLLITFGLSLILINTFISVFTSDFRAIPYMSGALVVGNLALGYPQVISFAVSAAVTGGVFGFLKFSRLGKAVRATAQNADVAMVCGVNVERIYLYTFGFGTALAATGGVLISIQLAFSPEIGGIYILRSFAIIILGGRGNYLGALAGGILLGVIEGFISFFVSQGSQLQELAAYTLLVFMLLVRPQGLLGGIADE</sequence>
<proteinExistence type="inferred from homology"/>
<keyword evidence="2" id="KW-0813">Transport</keyword>
<comment type="caution">
    <text evidence="10">The sequence shown here is derived from an EMBL/GenBank/DDBJ whole genome shotgun (WGS) entry which is preliminary data.</text>
</comment>
<dbReference type="InterPro" id="IPR001851">
    <property type="entry name" value="ABC_transp_permease"/>
</dbReference>
<keyword evidence="5" id="KW-0029">Amino-acid transport</keyword>
<feature type="transmembrane region" description="Helical" evidence="9">
    <location>
        <begin position="7"/>
        <end position="29"/>
    </location>
</feature>
<evidence type="ECO:0000256" key="7">
    <source>
        <dbReference type="ARBA" id="ARBA00023136"/>
    </source>
</evidence>
<evidence type="ECO:0000256" key="5">
    <source>
        <dbReference type="ARBA" id="ARBA00022970"/>
    </source>
</evidence>
<evidence type="ECO:0000256" key="6">
    <source>
        <dbReference type="ARBA" id="ARBA00022989"/>
    </source>
</evidence>
<feature type="transmembrane region" description="Helical" evidence="9">
    <location>
        <begin position="246"/>
        <end position="269"/>
    </location>
</feature>
<keyword evidence="4 9" id="KW-0812">Transmembrane</keyword>
<dbReference type="AlphaFoldDB" id="A0A932ZVR2"/>
<feature type="transmembrane region" description="Helical" evidence="9">
    <location>
        <begin position="195"/>
        <end position="217"/>
    </location>
</feature>
<comment type="subcellular location">
    <subcellularLocation>
        <location evidence="1">Cell membrane</location>
        <topology evidence="1">Multi-pass membrane protein</topology>
    </subcellularLocation>
</comment>
<dbReference type="PANTHER" id="PTHR11795:SF445">
    <property type="entry name" value="AMINO ACID ABC TRANSPORTER PERMEASE PROTEIN"/>
    <property type="match status" value="1"/>
</dbReference>
<gene>
    <name evidence="10" type="ORF">HY618_08570</name>
</gene>
<accession>A0A932ZVR2</accession>
<dbReference type="Proteomes" id="UP000752292">
    <property type="component" value="Unassembled WGS sequence"/>
</dbReference>
<feature type="transmembrane region" description="Helical" evidence="9">
    <location>
        <begin position="325"/>
        <end position="347"/>
    </location>
</feature>
<feature type="transmembrane region" description="Helical" evidence="9">
    <location>
        <begin position="156"/>
        <end position="175"/>
    </location>
</feature>
<protein>
    <submittedName>
        <fullName evidence="10">Branched-chain amino acid ABC transporter permease</fullName>
    </submittedName>
</protein>